<dbReference type="PANTHER" id="PTHR37540:SF5">
    <property type="entry name" value="TRANSCRIPTION FACTOR DOMAIN-CONTAINING PROTEIN"/>
    <property type="match status" value="1"/>
</dbReference>
<keyword evidence="4" id="KW-1185">Reference proteome</keyword>
<name>A0AAE0JTJ5_9PEZI</name>
<feature type="compositionally biased region" description="Low complexity" evidence="2">
    <location>
        <begin position="106"/>
        <end position="120"/>
    </location>
</feature>
<keyword evidence="1" id="KW-0539">Nucleus</keyword>
<dbReference type="Proteomes" id="UP001287356">
    <property type="component" value="Unassembled WGS sequence"/>
</dbReference>
<gene>
    <name evidence="3" type="ORF">B0T24DRAFT_110568</name>
</gene>
<proteinExistence type="predicted"/>
<feature type="region of interest" description="Disordered" evidence="2">
    <location>
        <begin position="99"/>
        <end position="121"/>
    </location>
</feature>
<dbReference type="Pfam" id="PF11951">
    <property type="entry name" value="Fungal_trans_2"/>
    <property type="match status" value="1"/>
</dbReference>
<reference evidence="3" key="2">
    <citation type="submission" date="2023-06" db="EMBL/GenBank/DDBJ databases">
        <authorList>
            <consortium name="Lawrence Berkeley National Laboratory"/>
            <person name="Haridas S."/>
            <person name="Hensen N."/>
            <person name="Bonometti L."/>
            <person name="Westerberg I."/>
            <person name="Brannstrom I.O."/>
            <person name="Guillou S."/>
            <person name="Cros-Aarteil S."/>
            <person name="Calhoun S."/>
            <person name="Kuo A."/>
            <person name="Mondo S."/>
            <person name="Pangilinan J."/>
            <person name="Riley R."/>
            <person name="Labutti K."/>
            <person name="Andreopoulos B."/>
            <person name="Lipzen A."/>
            <person name="Chen C."/>
            <person name="Yanf M."/>
            <person name="Daum C."/>
            <person name="Ng V."/>
            <person name="Clum A."/>
            <person name="Steindorff A."/>
            <person name="Ohm R."/>
            <person name="Martin F."/>
            <person name="Silar P."/>
            <person name="Natvig D."/>
            <person name="Lalanne C."/>
            <person name="Gautier V."/>
            <person name="Ament-Velasquez S.L."/>
            <person name="Kruys A."/>
            <person name="Hutchinson M.I."/>
            <person name="Powell A.J."/>
            <person name="Barry K."/>
            <person name="Miller A.N."/>
            <person name="Grigoriev I.V."/>
            <person name="Debuchy R."/>
            <person name="Gladieux P."/>
            <person name="Thoren M.H."/>
            <person name="Johannesson H."/>
        </authorList>
    </citation>
    <scope>NUCLEOTIDE SEQUENCE</scope>
    <source>
        <strain evidence="3">CBS 958.72</strain>
    </source>
</reference>
<dbReference type="InterPro" id="IPR021858">
    <property type="entry name" value="Fun_TF"/>
</dbReference>
<feature type="compositionally biased region" description="Low complexity" evidence="2">
    <location>
        <begin position="39"/>
        <end position="58"/>
    </location>
</feature>
<accession>A0AAE0JTJ5</accession>
<reference evidence="3" key="1">
    <citation type="journal article" date="2023" name="Mol. Phylogenet. Evol.">
        <title>Genome-scale phylogeny and comparative genomics of the fungal order Sordariales.</title>
        <authorList>
            <person name="Hensen N."/>
            <person name="Bonometti L."/>
            <person name="Westerberg I."/>
            <person name="Brannstrom I.O."/>
            <person name="Guillou S."/>
            <person name="Cros-Aarteil S."/>
            <person name="Calhoun S."/>
            <person name="Haridas S."/>
            <person name="Kuo A."/>
            <person name="Mondo S."/>
            <person name="Pangilinan J."/>
            <person name="Riley R."/>
            <person name="LaButti K."/>
            <person name="Andreopoulos B."/>
            <person name="Lipzen A."/>
            <person name="Chen C."/>
            <person name="Yan M."/>
            <person name="Daum C."/>
            <person name="Ng V."/>
            <person name="Clum A."/>
            <person name="Steindorff A."/>
            <person name="Ohm R.A."/>
            <person name="Martin F."/>
            <person name="Silar P."/>
            <person name="Natvig D.O."/>
            <person name="Lalanne C."/>
            <person name="Gautier V."/>
            <person name="Ament-Velasquez S.L."/>
            <person name="Kruys A."/>
            <person name="Hutchinson M.I."/>
            <person name="Powell A.J."/>
            <person name="Barry K."/>
            <person name="Miller A.N."/>
            <person name="Grigoriev I.V."/>
            <person name="Debuchy R."/>
            <person name="Gladieux P."/>
            <person name="Hiltunen Thoren M."/>
            <person name="Johannesson H."/>
        </authorList>
    </citation>
    <scope>NUCLEOTIDE SEQUENCE</scope>
    <source>
        <strain evidence="3">CBS 958.72</strain>
    </source>
</reference>
<evidence type="ECO:0000313" key="4">
    <source>
        <dbReference type="Proteomes" id="UP001287356"/>
    </source>
</evidence>
<sequence>MSQQEFLFVNPGNRSRASKISTTGRAFVIRKARAANPWSTTRKSGKTTSISGTGKTVTLNGEPLARSESKAIGALAPNRDLAARQSPLVSVSVDLVPESRSRKNGGDAAMAATAPGQAQQDVRLVEPRNKTRSRKNPRCPQCRLAWRVCSCFSASGTHVLSGRFDPFSSLAVELKNGDENLLTYFTTTVAPSISPLTGNGRQAVEVQKYWVTVSFYHSGFMHAILCLAALQLAIAEPHRSPFLVERFMHHRLEAISSVHRDLGDAERALSDENIATVFNLLCIEENLFLHASDALAINPAWRHLQPDTAQRQAHLDGLKRMLALRGGVAQLGEMRGLQAFLIRWVCTSLGCRITFGLPRMYNPQGQMERDAAELADQTFAASTLFPKGLLARLYKYPESSPFYHEGSRMADSCGSVGMHPELLHHILTIECLLKDATAMAMRPDSYNLDFLDIQNLFSLVLGELVRWNLENEATLTATENVTAICLFMFIFLVGNGAHGACSPLPGIMPRLRQHFLDPHLKIQLQAAGIEIWAALLLLMSSTENPASGEFFFRYYIEALAGREPLAKTFEDLHAMLQNCVWAPHMDPNARKAWDESLEVWESVRDIAAEYPGVIASLTRPRPNDLHARPTIPLSNPYATSHMKKLFGPVGAH</sequence>
<protein>
    <submittedName>
        <fullName evidence="3">Uncharacterized protein</fullName>
    </submittedName>
</protein>
<evidence type="ECO:0000256" key="1">
    <source>
        <dbReference type="ARBA" id="ARBA00023242"/>
    </source>
</evidence>
<organism evidence="3 4">
    <name type="scientific">Lasiosphaeria ovina</name>
    <dbReference type="NCBI Taxonomy" id="92902"/>
    <lineage>
        <taxon>Eukaryota</taxon>
        <taxon>Fungi</taxon>
        <taxon>Dikarya</taxon>
        <taxon>Ascomycota</taxon>
        <taxon>Pezizomycotina</taxon>
        <taxon>Sordariomycetes</taxon>
        <taxon>Sordariomycetidae</taxon>
        <taxon>Sordariales</taxon>
        <taxon>Lasiosphaeriaceae</taxon>
        <taxon>Lasiosphaeria</taxon>
    </lineage>
</organism>
<comment type="caution">
    <text evidence="3">The sequence shown here is derived from an EMBL/GenBank/DDBJ whole genome shotgun (WGS) entry which is preliminary data.</text>
</comment>
<dbReference type="PANTHER" id="PTHR37540">
    <property type="entry name" value="TRANSCRIPTION FACTOR (ACR-2), PUTATIVE-RELATED-RELATED"/>
    <property type="match status" value="1"/>
</dbReference>
<evidence type="ECO:0000256" key="2">
    <source>
        <dbReference type="SAM" id="MobiDB-lite"/>
    </source>
</evidence>
<dbReference type="AlphaFoldDB" id="A0AAE0JTJ5"/>
<feature type="region of interest" description="Disordered" evidence="2">
    <location>
        <begin position="37"/>
        <end position="59"/>
    </location>
</feature>
<dbReference type="EMBL" id="JAULSN010000011">
    <property type="protein sequence ID" value="KAK3361559.1"/>
    <property type="molecule type" value="Genomic_DNA"/>
</dbReference>
<evidence type="ECO:0000313" key="3">
    <source>
        <dbReference type="EMBL" id="KAK3361559.1"/>
    </source>
</evidence>